<evidence type="ECO:0000256" key="2">
    <source>
        <dbReference type="ARBA" id="ARBA00022741"/>
    </source>
</evidence>
<sequence length="388" mass="43737">MLFFVMSQQDTALGIYLGENAIMAAGIVNNADVIPILFNGSFAYPIPQIKQFLGLKSSERTRRLLKSQNSSIQLKNSSLILNDQKLELVLATHLSQVASIASLQLNATIQHIVIAVPTVFTEQQRTAVVQAAKISKLLLLQIINEPAAAGMGINDNGRFGVIINKPTCFQIGFLRKKEKQMQVISVNGYEQEKFDAIKAQQFIQTEMKTQHFVLSSLYVIGNEFQSSKTLIFKNESVICNGAALQAGMLLKNLKNKVNTTSVKPKEKYDIKLPKTKEEIKVNKTKEEIKANKTQMLSNKTQQNSSENTTENNSQTYQLEIRNEEPEENQIQEEQNTNQNQQKQETEQAESQSQQEIKEQEQNPENEVGLVFVADKAVEEEEQIEEQQE</sequence>
<comment type="caution">
    <text evidence="6">The sequence shown here is derived from an EMBL/GenBank/DDBJ whole genome shotgun (WGS) entry which is preliminary data.</text>
</comment>
<evidence type="ECO:0000256" key="4">
    <source>
        <dbReference type="ARBA" id="ARBA00023186"/>
    </source>
</evidence>
<dbReference type="GO" id="GO:0030968">
    <property type="term" value="P:endoplasmic reticulum unfolded protein response"/>
    <property type="evidence" value="ECO:0007669"/>
    <property type="project" value="TreeGrafter"/>
</dbReference>
<dbReference type="FunFam" id="3.30.420.40:FF:000028">
    <property type="entry name" value="heat shock 70 kDa protein-like"/>
    <property type="match status" value="1"/>
</dbReference>
<evidence type="ECO:0000256" key="3">
    <source>
        <dbReference type="ARBA" id="ARBA00022840"/>
    </source>
</evidence>
<dbReference type="EMBL" id="CATOUU010000531">
    <property type="protein sequence ID" value="CAI9933065.1"/>
    <property type="molecule type" value="Genomic_DNA"/>
</dbReference>
<accession>A0AA86PAD8</accession>
<dbReference type="Pfam" id="PF00012">
    <property type="entry name" value="HSP70"/>
    <property type="match status" value="1"/>
</dbReference>
<keyword evidence="2" id="KW-0547">Nucleotide-binding</keyword>
<proteinExistence type="inferred from homology"/>
<dbReference type="GO" id="GO:0005524">
    <property type="term" value="F:ATP binding"/>
    <property type="evidence" value="ECO:0007669"/>
    <property type="project" value="UniProtKB-KW"/>
</dbReference>
<dbReference type="PANTHER" id="PTHR45639">
    <property type="entry name" value="HSC70CB, ISOFORM G-RELATED"/>
    <property type="match status" value="1"/>
</dbReference>
<evidence type="ECO:0000256" key="1">
    <source>
        <dbReference type="ARBA" id="ARBA00007381"/>
    </source>
</evidence>
<feature type="compositionally biased region" description="Low complexity" evidence="5">
    <location>
        <begin position="300"/>
        <end position="319"/>
    </location>
</feature>
<feature type="compositionally biased region" description="Low complexity" evidence="5">
    <location>
        <begin position="331"/>
        <end position="354"/>
    </location>
</feature>
<feature type="compositionally biased region" description="Acidic residues" evidence="5">
    <location>
        <begin position="377"/>
        <end position="388"/>
    </location>
</feature>
<dbReference type="Proteomes" id="UP001642409">
    <property type="component" value="Unassembled WGS sequence"/>
</dbReference>
<gene>
    <name evidence="6" type="ORF">HINF_LOCUS20710</name>
    <name evidence="7" type="ORF">HINF_LOCUS2256</name>
</gene>
<reference evidence="7 8" key="2">
    <citation type="submission" date="2024-07" db="EMBL/GenBank/DDBJ databases">
        <authorList>
            <person name="Akdeniz Z."/>
        </authorList>
    </citation>
    <scope>NUCLEOTIDE SEQUENCE [LARGE SCALE GENOMIC DNA]</scope>
</reference>
<dbReference type="InterPro" id="IPR043129">
    <property type="entry name" value="ATPase_NBD"/>
</dbReference>
<comment type="similarity">
    <text evidence="1">Belongs to the heat shock protein 70 family.</text>
</comment>
<dbReference type="InterPro" id="IPR013126">
    <property type="entry name" value="Hsp_70_fam"/>
</dbReference>
<organism evidence="6">
    <name type="scientific">Hexamita inflata</name>
    <dbReference type="NCBI Taxonomy" id="28002"/>
    <lineage>
        <taxon>Eukaryota</taxon>
        <taxon>Metamonada</taxon>
        <taxon>Diplomonadida</taxon>
        <taxon>Hexamitidae</taxon>
        <taxon>Hexamitinae</taxon>
        <taxon>Hexamita</taxon>
    </lineage>
</organism>
<dbReference type="AlphaFoldDB" id="A0AA86PAD8"/>
<evidence type="ECO:0000256" key="5">
    <source>
        <dbReference type="SAM" id="MobiDB-lite"/>
    </source>
</evidence>
<evidence type="ECO:0000313" key="6">
    <source>
        <dbReference type="EMBL" id="CAI9933065.1"/>
    </source>
</evidence>
<keyword evidence="3" id="KW-0067">ATP-binding</keyword>
<keyword evidence="4" id="KW-0143">Chaperone</keyword>
<name>A0AA86PAD8_9EUKA</name>
<dbReference type="GO" id="GO:0140662">
    <property type="term" value="F:ATP-dependent protein folding chaperone"/>
    <property type="evidence" value="ECO:0007669"/>
    <property type="project" value="InterPro"/>
</dbReference>
<evidence type="ECO:0000313" key="7">
    <source>
        <dbReference type="EMBL" id="CAL5973199.1"/>
    </source>
</evidence>
<dbReference type="SUPFAM" id="SSF53067">
    <property type="entry name" value="Actin-like ATPase domain"/>
    <property type="match status" value="1"/>
</dbReference>
<evidence type="ECO:0000313" key="8">
    <source>
        <dbReference type="Proteomes" id="UP001642409"/>
    </source>
</evidence>
<feature type="region of interest" description="Disordered" evidence="5">
    <location>
        <begin position="289"/>
        <end position="388"/>
    </location>
</feature>
<dbReference type="EMBL" id="CAXDID020000004">
    <property type="protein sequence ID" value="CAL5973199.1"/>
    <property type="molecule type" value="Genomic_DNA"/>
</dbReference>
<protein>
    <submittedName>
        <fullName evidence="6">Fe-S protein</fullName>
    </submittedName>
    <submittedName>
        <fullName evidence="7">Fe-S_protein</fullName>
    </submittedName>
</protein>
<dbReference type="Gene3D" id="3.30.420.40">
    <property type="match status" value="1"/>
</dbReference>
<keyword evidence="8" id="KW-1185">Reference proteome</keyword>
<dbReference type="GO" id="GO:0034663">
    <property type="term" value="C:endoplasmic reticulum chaperone complex"/>
    <property type="evidence" value="ECO:0007669"/>
    <property type="project" value="TreeGrafter"/>
</dbReference>
<dbReference type="PANTHER" id="PTHR45639:SF3">
    <property type="entry name" value="HYPOXIA UP-REGULATED PROTEIN 1"/>
    <property type="match status" value="1"/>
</dbReference>
<reference evidence="6" key="1">
    <citation type="submission" date="2023-06" db="EMBL/GenBank/DDBJ databases">
        <authorList>
            <person name="Kurt Z."/>
        </authorList>
    </citation>
    <scope>NUCLEOTIDE SEQUENCE</scope>
</reference>